<dbReference type="Proteomes" id="UP001430953">
    <property type="component" value="Unassembled WGS sequence"/>
</dbReference>
<feature type="signal peptide" evidence="1">
    <location>
        <begin position="1"/>
        <end position="19"/>
    </location>
</feature>
<evidence type="ECO:0000313" key="2">
    <source>
        <dbReference type="EMBL" id="KAL0108419.1"/>
    </source>
</evidence>
<proteinExistence type="predicted"/>
<comment type="caution">
    <text evidence="2">The sequence shown here is derived from an EMBL/GenBank/DDBJ whole genome shotgun (WGS) entry which is preliminary data.</text>
</comment>
<evidence type="ECO:0000256" key="1">
    <source>
        <dbReference type="SAM" id="SignalP"/>
    </source>
</evidence>
<keyword evidence="3" id="KW-1185">Reference proteome</keyword>
<sequence length="70" mass="8170">MHQYALRIFFFFFFSPVRTSLKFRSFRNSHANARRRISGRVYSLCGVPNLSECKCHGGPGKYLGQQMLDH</sequence>
<reference evidence="2 3" key="1">
    <citation type="submission" date="2023-03" db="EMBL/GenBank/DDBJ databases">
        <title>High recombination rates correlate with genetic variation in Cardiocondyla obscurior ants.</title>
        <authorList>
            <person name="Errbii M."/>
        </authorList>
    </citation>
    <scope>NUCLEOTIDE SEQUENCE [LARGE SCALE GENOMIC DNA]</scope>
    <source>
        <strain evidence="2">Alpha-2009</strain>
        <tissue evidence="2">Whole body</tissue>
    </source>
</reference>
<evidence type="ECO:0008006" key="4">
    <source>
        <dbReference type="Google" id="ProtNLM"/>
    </source>
</evidence>
<evidence type="ECO:0000313" key="3">
    <source>
        <dbReference type="Proteomes" id="UP001430953"/>
    </source>
</evidence>
<dbReference type="AlphaFoldDB" id="A0AAW2F109"/>
<accession>A0AAW2F109</accession>
<dbReference type="EMBL" id="JADYXP020000016">
    <property type="protein sequence ID" value="KAL0108419.1"/>
    <property type="molecule type" value="Genomic_DNA"/>
</dbReference>
<gene>
    <name evidence="2" type="ORF">PUN28_015162</name>
</gene>
<feature type="chain" id="PRO_5043744130" description="Secreted protein" evidence="1">
    <location>
        <begin position="20"/>
        <end position="70"/>
    </location>
</feature>
<name>A0AAW2F109_9HYME</name>
<protein>
    <recommendedName>
        <fullName evidence="4">Secreted protein</fullName>
    </recommendedName>
</protein>
<keyword evidence="1" id="KW-0732">Signal</keyword>
<organism evidence="2 3">
    <name type="scientific">Cardiocondyla obscurior</name>
    <dbReference type="NCBI Taxonomy" id="286306"/>
    <lineage>
        <taxon>Eukaryota</taxon>
        <taxon>Metazoa</taxon>
        <taxon>Ecdysozoa</taxon>
        <taxon>Arthropoda</taxon>
        <taxon>Hexapoda</taxon>
        <taxon>Insecta</taxon>
        <taxon>Pterygota</taxon>
        <taxon>Neoptera</taxon>
        <taxon>Endopterygota</taxon>
        <taxon>Hymenoptera</taxon>
        <taxon>Apocrita</taxon>
        <taxon>Aculeata</taxon>
        <taxon>Formicoidea</taxon>
        <taxon>Formicidae</taxon>
        <taxon>Myrmicinae</taxon>
        <taxon>Cardiocondyla</taxon>
    </lineage>
</organism>